<reference evidence="2" key="1">
    <citation type="journal article" date="2023" name="Mol. Phylogenet. Evol.">
        <title>Genome-scale phylogeny and comparative genomics of the fungal order Sordariales.</title>
        <authorList>
            <person name="Hensen N."/>
            <person name="Bonometti L."/>
            <person name="Westerberg I."/>
            <person name="Brannstrom I.O."/>
            <person name="Guillou S."/>
            <person name="Cros-Aarteil S."/>
            <person name="Calhoun S."/>
            <person name="Haridas S."/>
            <person name="Kuo A."/>
            <person name="Mondo S."/>
            <person name="Pangilinan J."/>
            <person name="Riley R."/>
            <person name="LaButti K."/>
            <person name="Andreopoulos B."/>
            <person name="Lipzen A."/>
            <person name="Chen C."/>
            <person name="Yan M."/>
            <person name="Daum C."/>
            <person name="Ng V."/>
            <person name="Clum A."/>
            <person name="Steindorff A."/>
            <person name="Ohm R.A."/>
            <person name="Martin F."/>
            <person name="Silar P."/>
            <person name="Natvig D.O."/>
            <person name="Lalanne C."/>
            <person name="Gautier V."/>
            <person name="Ament-Velasquez S.L."/>
            <person name="Kruys A."/>
            <person name="Hutchinson M.I."/>
            <person name="Powell A.J."/>
            <person name="Barry K."/>
            <person name="Miller A.N."/>
            <person name="Grigoriev I.V."/>
            <person name="Debuchy R."/>
            <person name="Gladieux P."/>
            <person name="Hiltunen Thoren M."/>
            <person name="Johannesson H."/>
        </authorList>
    </citation>
    <scope>NUCLEOTIDE SEQUENCE</scope>
    <source>
        <strain evidence="2">CBS 508.74</strain>
    </source>
</reference>
<dbReference type="GeneID" id="89932927"/>
<evidence type="ECO:0000256" key="1">
    <source>
        <dbReference type="SAM" id="MobiDB-lite"/>
    </source>
</evidence>
<reference evidence="2" key="2">
    <citation type="submission" date="2023-05" db="EMBL/GenBank/DDBJ databases">
        <authorList>
            <consortium name="Lawrence Berkeley National Laboratory"/>
            <person name="Steindorff A."/>
            <person name="Hensen N."/>
            <person name="Bonometti L."/>
            <person name="Westerberg I."/>
            <person name="Brannstrom I.O."/>
            <person name="Guillou S."/>
            <person name="Cros-Aarteil S."/>
            <person name="Calhoun S."/>
            <person name="Haridas S."/>
            <person name="Kuo A."/>
            <person name="Mondo S."/>
            <person name="Pangilinan J."/>
            <person name="Riley R."/>
            <person name="Labutti K."/>
            <person name="Andreopoulos B."/>
            <person name="Lipzen A."/>
            <person name="Chen C."/>
            <person name="Yanf M."/>
            <person name="Daum C."/>
            <person name="Ng V."/>
            <person name="Clum A."/>
            <person name="Ohm R."/>
            <person name="Martin F."/>
            <person name="Silar P."/>
            <person name="Natvig D."/>
            <person name="Lalanne C."/>
            <person name="Gautier V."/>
            <person name="Ament-Velasquez S.L."/>
            <person name="Kruys A."/>
            <person name="Hutchinson M.I."/>
            <person name="Powell A.J."/>
            <person name="Barry K."/>
            <person name="Miller A.N."/>
            <person name="Grigoriev I.V."/>
            <person name="Debuchy R."/>
            <person name="Gladieux P."/>
            <person name="Thoren M.H."/>
            <person name="Johannesson H."/>
        </authorList>
    </citation>
    <scope>NUCLEOTIDE SEQUENCE</scope>
    <source>
        <strain evidence="2">CBS 508.74</strain>
    </source>
</reference>
<accession>A0AAN6TB29</accession>
<dbReference type="RefSeq" id="XP_064668492.1">
    <property type="nucleotide sequence ID" value="XM_064808804.1"/>
</dbReference>
<keyword evidence="3" id="KW-1185">Reference proteome</keyword>
<comment type="caution">
    <text evidence="2">The sequence shown here is derived from an EMBL/GenBank/DDBJ whole genome shotgun (WGS) entry which is preliminary data.</text>
</comment>
<sequence length="109" mass="12581">MQYPTMFTDQGSTNDNRTRPQKDAARPLFPSLPLPRWLPTRLRRGLLGWCSLSCALPVGPLIHPEQVFKGSRGFVFPLLSFFSLFSLQHRLCVRFSRTFRILISFELTP</sequence>
<feature type="region of interest" description="Disordered" evidence="1">
    <location>
        <begin position="1"/>
        <end position="26"/>
    </location>
</feature>
<organism evidence="2 3">
    <name type="scientific">Canariomyces notabilis</name>
    <dbReference type="NCBI Taxonomy" id="2074819"/>
    <lineage>
        <taxon>Eukaryota</taxon>
        <taxon>Fungi</taxon>
        <taxon>Dikarya</taxon>
        <taxon>Ascomycota</taxon>
        <taxon>Pezizomycotina</taxon>
        <taxon>Sordariomycetes</taxon>
        <taxon>Sordariomycetidae</taxon>
        <taxon>Sordariales</taxon>
        <taxon>Chaetomiaceae</taxon>
        <taxon>Canariomyces</taxon>
    </lineage>
</organism>
<proteinExistence type="predicted"/>
<feature type="compositionally biased region" description="Basic and acidic residues" evidence="1">
    <location>
        <begin position="16"/>
        <end position="25"/>
    </location>
</feature>
<dbReference type="Proteomes" id="UP001302812">
    <property type="component" value="Unassembled WGS sequence"/>
</dbReference>
<name>A0AAN6TB29_9PEZI</name>
<feature type="compositionally biased region" description="Polar residues" evidence="1">
    <location>
        <begin position="1"/>
        <end position="15"/>
    </location>
</feature>
<protein>
    <submittedName>
        <fullName evidence="2">Uncharacterized protein</fullName>
    </submittedName>
</protein>
<dbReference type="AlphaFoldDB" id="A0AAN6TB29"/>
<evidence type="ECO:0000313" key="2">
    <source>
        <dbReference type="EMBL" id="KAK4110922.1"/>
    </source>
</evidence>
<gene>
    <name evidence="2" type="ORF">N656DRAFT_186096</name>
</gene>
<dbReference type="EMBL" id="MU853348">
    <property type="protein sequence ID" value="KAK4110922.1"/>
    <property type="molecule type" value="Genomic_DNA"/>
</dbReference>
<evidence type="ECO:0000313" key="3">
    <source>
        <dbReference type="Proteomes" id="UP001302812"/>
    </source>
</evidence>